<proteinExistence type="predicted"/>
<dbReference type="Gene3D" id="2.60.120.430">
    <property type="entry name" value="Galactose-binding lectin"/>
    <property type="match status" value="2"/>
</dbReference>
<dbReference type="SUPFAM" id="SSF49373">
    <property type="entry name" value="Invasin/intimin cell-adhesion fragments"/>
    <property type="match status" value="1"/>
</dbReference>
<dbReference type="SUPFAM" id="SSF49785">
    <property type="entry name" value="Galactose-binding domain-like"/>
    <property type="match status" value="1"/>
</dbReference>
<keyword evidence="1" id="KW-0732">Signal</keyword>
<sequence>MITNKIKFNFTWCLAASLLFVLSCERDISDDAVLASFPNVGEIFTDVPVGLGSDFYFPYDGSKPTAWSVDQEESYEGQASMRVDVPNANDPEGSYAGAILRIDGSPRNLTGFDALTFWAKASQGVTIGEFGFGEDFMENEFQTTITNISLSTAWQKIVIPIPDSSRLDQVLGMFRYAAGSQGTGGNAYTFWVDELQFEKLGTIAQPRPAIQNGNNTVAQTFTGGSLQVTGLTQTFNTTKGDVTASVSPSYFEFESSDESVATVDQDGIVQVIGLGTAVISATLGEDDAEGSLIVESLGNFSPAPTPTQNPENVISVFSDAYENVPVLYYNGFFTGDGQTTLGGTGPGGADIIVDGDGIINYTDLNFVGIGTFNEVSPIDATAMTHLHLDINVNEQMNSSDFLRIQLINSVGNNESSSSIILLANQLSSFQWESFDLPLNSFPGLTDTSQIGLLFFVSDGTISDIYVDNIYYYADE</sequence>
<evidence type="ECO:0000313" key="4">
    <source>
        <dbReference type="Proteomes" id="UP000599688"/>
    </source>
</evidence>
<dbReference type="InterPro" id="IPR008979">
    <property type="entry name" value="Galactose-bd-like_sf"/>
</dbReference>
<dbReference type="RefSeq" id="WP_188404877.1">
    <property type="nucleotide sequence ID" value="NZ_BMGL01000001.1"/>
</dbReference>
<dbReference type="EMBL" id="BMGL01000001">
    <property type="protein sequence ID" value="GGE03931.1"/>
    <property type="molecule type" value="Genomic_DNA"/>
</dbReference>
<dbReference type="Proteomes" id="UP000599688">
    <property type="component" value="Unassembled WGS sequence"/>
</dbReference>
<dbReference type="InterPro" id="IPR008964">
    <property type="entry name" value="Invasin/intimin_cell_adhesion"/>
</dbReference>
<feature type="signal peptide" evidence="1">
    <location>
        <begin position="1"/>
        <end position="15"/>
    </location>
</feature>
<dbReference type="InterPro" id="IPR003343">
    <property type="entry name" value="Big_2"/>
</dbReference>
<dbReference type="Pfam" id="PF02368">
    <property type="entry name" value="Big_2"/>
    <property type="match status" value="1"/>
</dbReference>
<reference evidence="3 4" key="1">
    <citation type="journal article" date="2014" name="Int. J. Syst. Evol. Microbiol.">
        <title>Complete genome sequence of Corynebacterium casei LMG S-19264T (=DSM 44701T), isolated from a smear-ripened cheese.</title>
        <authorList>
            <consortium name="US DOE Joint Genome Institute (JGI-PGF)"/>
            <person name="Walter F."/>
            <person name="Albersmeier A."/>
            <person name="Kalinowski J."/>
            <person name="Ruckert C."/>
        </authorList>
    </citation>
    <scope>NUCLEOTIDE SEQUENCE [LARGE SCALE GENOMIC DNA]</scope>
    <source>
        <strain evidence="3 4">CGMCC 1.12925</strain>
    </source>
</reference>
<feature type="domain" description="BIG2" evidence="2">
    <location>
        <begin position="238"/>
        <end position="285"/>
    </location>
</feature>
<comment type="caution">
    <text evidence="3">The sequence shown here is derived from an EMBL/GenBank/DDBJ whole genome shotgun (WGS) entry which is preliminary data.</text>
</comment>
<evidence type="ECO:0000313" key="3">
    <source>
        <dbReference type="EMBL" id="GGE03931.1"/>
    </source>
</evidence>
<gene>
    <name evidence="3" type="ORF">GCM10010831_01850</name>
</gene>
<feature type="chain" id="PRO_5037286916" description="BIG2 domain-containing protein" evidence="1">
    <location>
        <begin position="16"/>
        <end position="475"/>
    </location>
</feature>
<evidence type="ECO:0000256" key="1">
    <source>
        <dbReference type="SAM" id="SignalP"/>
    </source>
</evidence>
<accession>A0A916ZLT4</accession>
<organism evidence="3 4">
    <name type="scientific">Psychroflexus salis</name>
    <dbReference type="NCBI Taxonomy" id="1526574"/>
    <lineage>
        <taxon>Bacteria</taxon>
        <taxon>Pseudomonadati</taxon>
        <taxon>Bacteroidota</taxon>
        <taxon>Flavobacteriia</taxon>
        <taxon>Flavobacteriales</taxon>
        <taxon>Flavobacteriaceae</taxon>
        <taxon>Psychroflexus</taxon>
    </lineage>
</organism>
<name>A0A916ZLT4_9FLAO</name>
<protein>
    <recommendedName>
        <fullName evidence="2">BIG2 domain-containing protein</fullName>
    </recommendedName>
</protein>
<dbReference type="AlphaFoldDB" id="A0A916ZLT4"/>
<dbReference type="PROSITE" id="PS51257">
    <property type="entry name" value="PROKAR_LIPOPROTEIN"/>
    <property type="match status" value="1"/>
</dbReference>
<dbReference type="Gene3D" id="2.60.40.1080">
    <property type="match status" value="1"/>
</dbReference>
<keyword evidence="4" id="KW-1185">Reference proteome</keyword>
<evidence type="ECO:0000259" key="2">
    <source>
        <dbReference type="Pfam" id="PF02368"/>
    </source>
</evidence>